<keyword evidence="1" id="KW-1133">Transmembrane helix</keyword>
<evidence type="ECO:0000313" key="3">
    <source>
        <dbReference type="Proteomes" id="UP000223913"/>
    </source>
</evidence>
<organism evidence="2 3">
    <name type="scientific">Flavilitoribacter nigricans (strain ATCC 23147 / DSM 23189 / NBRC 102662 / NCIMB 1420 / SS-2)</name>
    <name type="common">Lewinella nigricans</name>
    <dbReference type="NCBI Taxonomy" id="1122177"/>
    <lineage>
        <taxon>Bacteria</taxon>
        <taxon>Pseudomonadati</taxon>
        <taxon>Bacteroidota</taxon>
        <taxon>Saprospiria</taxon>
        <taxon>Saprospirales</taxon>
        <taxon>Lewinellaceae</taxon>
        <taxon>Flavilitoribacter</taxon>
    </lineage>
</organism>
<accession>A0A2D0NEE1</accession>
<protein>
    <recommendedName>
        <fullName evidence="4">Peptidase</fullName>
    </recommendedName>
</protein>
<feature type="transmembrane region" description="Helical" evidence="1">
    <location>
        <begin position="12"/>
        <end position="30"/>
    </location>
</feature>
<dbReference type="PANTHER" id="PTHR40115">
    <property type="entry name" value="INNER MEMBRANE PROTEIN WITH PEPSY TM HELIX"/>
    <property type="match status" value="1"/>
</dbReference>
<dbReference type="PANTHER" id="PTHR40115:SF1">
    <property type="entry name" value="INNER MEMBRANE PROTEIN WITH PEPSY TM HELIX"/>
    <property type="match status" value="1"/>
</dbReference>
<feature type="transmembrane region" description="Helical" evidence="1">
    <location>
        <begin position="129"/>
        <end position="151"/>
    </location>
</feature>
<sequence>MKLTARNIHRDFAYFYLGLIISFSLSGIFLNHRRTWHPMRYQYASQEISLPSPVTAEQVDDAYLKDFTEEFQIDDQIRRYAVDGDVLRVTYADHEVEVDLTSGKGKIGEYRQTPLLGQMTELHVTTNNWWIYYSDIFGLAMLTIAITGMFISKGKMSFRSRGWKLAVAGVLFPLVFLLLLS</sequence>
<proteinExistence type="predicted"/>
<dbReference type="Pfam" id="PF16357">
    <property type="entry name" value="PepSY_TM_like_2"/>
    <property type="match status" value="1"/>
</dbReference>
<reference evidence="2 3" key="1">
    <citation type="submission" date="2017-10" db="EMBL/GenBank/DDBJ databases">
        <title>The draft genome sequence of Lewinella nigricans NBRC 102662.</title>
        <authorList>
            <person name="Wang K."/>
        </authorList>
    </citation>
    <scope>NUCLEOTIDE SEQUENCE [LARGE SCALE GENOMIC DNA]</scope>
    <source>
        <strain evidence="2 3">NBRC 102662</strain>
    </source>
</reference>
<dbReference type="EMBL" id="PDUD01000017">
    <property type="protein sequence ID" value="PHN06778.1"/>
    <property type="molecule type" value="Genomic_DNA"/>
</dbReference>
<comment type="caution">
    <text evidence="2">The sequence shown here is derived from an EMBL/GenBank/DDBJ whole genome shotgun (WGS) entry which is preliminary data.</text>
</comment>
<dbReference type="Proteomes" id="UP000223913">
    <property type="component" value="Unassembled WGS sequence"/>
</dbReference>
<feature type="transmembrane region" description="Helical" evidence="1">
    <location>
        <begin position="163"/>
        <end position="180"/>
    </location>
</feature>
<dbReference type="RefSeq" id="WP_099150034.1">
    <property type="nucleotide sequence ID" value="NZ_PDUD01000017.1"/>
</dbReference>
<keyword evidence="1" id="KW-0472">Membrane</keyword>
<dbReference type="OrthoDB" id="9787788at2"/>
<keyword evidence="3" id="KW-1185">Reference proteome</keyword>
<evidence type="ECO:0008006" key="4">
    <source>
        <dbReference type="Google" id="ProtNLM"/>
    </source>
</evidence>
<evidence type="ECO:0000256" key="1">
    <source>
        <dbReference type="SAM" id="Phobius"/>
    </source>
</evidence>
<keyword evidence="1" id="KW-0812">Transmembrane</keyword>
<gene>
    <name evidence="2" type="ORF">CRP01_10835</name>
</gene>
<evidence type="ECO:0000313" key="2">
    <source>
        <dbReference type="EMBL" id="PHN06778.1"/>
    </source>
</evidence>
<dbReference type="AlphaFoldDB" id="A0A2D0NEE1"/>
<name>A0A2D0NEE1_FLAN2</name>
<dbReference type="InterPro" id="IPR032307">
    <property type="entry name" value="PepSY_TM-like_2"/>
</dbReference>